<keyword evidence="1" id="KW-0175">Coiled coil</keyword>
<dbReference type="OrthoDB" id="4337860at2"/>
<accession>A0A7K1UIE0</accession>
<name>A0A7K1UIE0_9MICC</name>
<reference evidence="3 4" key="1">
    <citation type="submission" date="2019-12" db="EMBL/GenBank/DDBJ databases">
        <title>Nesterenkonia muleiensis sp. nov., a novel actinobacterium isolated from sap of Populus euphratica.</title>
        <authorList>
            <person name="Wang R."/>
        </authorList>
    </citation>
    <scope>NUCLEOTIDE SEQUENCE [LARGE SCALE GENOMIC DNA]</scope>
    <source>
        <strain evidence="3 4">F10</strain>
    </source>
</reference>
<evidence type="ECO:0000256" key="1">
    <source>
        <dbReference type="SAM" id="Coils"/>
    </source>
</evidence>
<dbReference type="CDD" id="cd00093">
    <property type="entry name" value="HTH_XRE"/>
    <property type="match status" value="1"/>
</dbReference>
<proteinExistence type="predicted"/>
<dbReference type="InterPro" id="IPR003346">
    <property type="entry name" value="Transposase_20"/>
</dbReference>
<dbReference type="GO" id="GO:0006313">
    <property type="term" value="P:DNA transposition"/>
    <property type="evidence" value="ECO:0007669"/>
    <property type="project" value="InterPro"/>
</dbReference>
<dbReference type="Proteomes" id="UP000460157">
    <property type="component" value="Unassembled WGS sequence"/>
</dbReference>
<feature type="coiled-coil region" evidence="1">
    <location>
        <begin position="201"/>
        <end position="228"/>
    </location>
</feature>
<evidence type="ECO:0000313" key="3">
    <source>
        <dbReference type="EMBL" id="MVT26240.1"/>
    </source>
</evidence>
<keyword evidence="4" id="KW-1185">Reference proteome</keyword>
<dbReference type="InterPro" id="IPR047650">
    <property type="entry name" value="Transpos_IS110"/>
</dbReference>
<gene>
    <name evidence="3" type="ORF">GNZ21_07695</name>
</gene>
<evidence type="ECO:0000259" key="2">
    <source>
        <dbReference type="PROSITE" id="PS50943"/>
    </source>
</evidence>
<organism evidence="3 4">
    <name type="scientific">Nesterenkonia alkaliphila</name>
    <dbReference type="NCBI Taxonomy" id="1463631"/>
    <lineage>
        <taxon>Bacteria</taxon>
        <taxon>Bacillati</taxon>
        <taxon>Actinomycetota</taxon>
        <taxon>Actinomycetes</taxon>
        <taxon>Micrococcales</taxon>
        <taxon>Micrococcaceae</taxon>
        <taxon>Nesterenkonia</taxon>
    </lineage>
</organism>
<evidence type="ECO:0000313" key="4">
    <source>
        <dbReference type="Proteomes" id="UP000460157"/>
    </source>
</evidence>
<dbReference type="GO" id="GO:0004803">
    <property type="term" value="F:transposase activity"/>
    <property type="evidence" value="ECO:0007669"/>
    <property type="project" value="InterPro"/>
</dbReference>
<sequence length="404" mass="44329">MMNTNPVTAGPVAGVDTHSETHTLAVLTAQGAVEFTEEFTTDRRGHAALLTRLHEVEGLAAVGVEGTNSYGAELARTLLAQGFSVLEVLRPTRQVRRMDGKSDPIDAIAAARQVLTGDGTSIPKHTGSPVEALRYLLVARRNLIGAASRMITVIKSLLVTAPETVREPLRSLTTPTLIDTLAASRPGTMMTDPAAAAKHTMRLLARDYQRLHAEADQLEDQMTQLVTAINPGMLEVYGSGTVTSAQLLVTAGDNSDRITTEAKFAHLCGASPIPASSGKTHRYRLNRGGDRQANSALHRIALVRMRHDPRTRAYVERRRAENLSKKDILRCLKRAIAREIHHVLLHRTTPERTDLRALRTQKQITLTDAAEALKTKPARLSEIERRTRPQPALTTRYEKWLTAA</sequence>
<dbReference type="NCBIfam" id="NF033542">
    <property type="entry name" value="transpos_IS110"/>
    <property type="match status" value="1"/>
</dbReference>
<dbReference type="PANTHER" id="PTHR33055:SF16">
    <property type="entry name" value="TRANSPOSASE FOR INSERTION SEQUENCE ELEMENT IS1547"/>
    <property type="match status" value="1"/>
</dbReference>
<feature type="domain" description="HTH cro/C1-type" evidence="2">
    <location>
        <begin position="355"/>
        <end position="395"/>
    </location>
</feature>
<dbReference type="PANTHER" id="PTHR33055">
    <property type="entry name" value="TRANSPOSASE FOR INSERTION SEQUENCE ELEMENT IS1111A"/>
    <property type="match status" value="1"/>
</dbReference>
<dbReference type="Pfam" id="PF01548">
    <property type="entry name" value="DEDD_Tnp_IS110"/>
    <property type="match status" value="1"/>
</dbReference>
<protein>
    <submittedName>
        <fullName evidence="3">IS110 family transposase</fullName>
    </submittedName>
</protein>
<dbReference type="GO" id="GO:0003677">
    <property type="term" value="F:DNA binding"/>
    <property type="evidence" value="ECO:0007669"/>
    <property type="project" value="InterPro"/>
</dbReference>
<comment type="caution">
    <text evidence="3">The sequence shown here is derived from an EMBL/GenBank/DDBJ whole genome shotgun (WGS) entry which is preliminary data.</text>
</comment>
<dbReference type="Pfam" id="PF02371">
    <property type="entry name" value="Transposase_20"/>
    <property type="match status" value="1"/>
</dbReference>
<dbReference type="InterPro" id="IPR002525">
    <property type="entry name" value="Transp_IS110-like_N"/>
</dbReference>
<dbReference type="EMBL" id="WRPM01000052">
    <property type="protein sequence ID" value="MVT26240.1"/>
    <property type="molecule type" value="Genomic_DNA"/>
</dbReference>
<dbReference type="AlphaFoldDB" id="A0A7K1UIE0"/>
<dbReference type="PROSITE" id="PS50943">
    <property type="entry name" value="HTH_CROC1"/>
    <property type="match status" value="1"/>
</dbReference>
<dbReference type="InterPro" id="IPR001387">
    <property type="entry name" value="Cro/C1-type_HTH"/>
</dbReference>